<organism evidence="2 3">
    <name type="scientific">Deinococcus xinjiangensis</name>
    <dbReference type="NCBI Taxonomy" id="457454"/>
    <lineage>
        <taxon>Bacteria</taxon>
        <taxon>Thermotogati</taxon>
        <taxon>Deinococcota</taxon>
        <taxon>Deinococci</taxon>
        <taxon>Deinococcales</taxon>
        <taxon>Deinococcaceae</taxon>
        <taxon>Deinococcus</taxon>
    </lineage>
</organism>
<evidence type="ECO:0008006" key="4">
    <source>
        <dbReference type="Google" id="ProtNLM"/>
    </source>
</evidence>
<evidence type="ECO:0000313" key="3">
    <source>
        <dbReference type="Proteomes" id="UP001458946"/>
    </source>
</evidence>
<feature type="chain" id="PRO_5045282780" description="P pilus assembly protein, chaperone PapD" evidence="1">
    <location>
        <begin position="23"/>
        <end position="269"/>
    </location>
</feature>
<evidence type="ECO:0000313" key="2">
    <source>
        <dbReference type="EMBL" id="GAA5502540.1"/>
    </source>
</evidence>
<evidence type="ECO:0000256" key="1">
    <source>
        <dbReference type="SAM" id="SignalP"/>
    </source>
</evidence>
<name>A0ABP9VDB2_9DEIO</name>
<accession>A0ABP9VDB2</accession>
<protein>
    <recommendedName>
        <fullName evidence="4">P pilus assembly protein, chaperone PapD</fullName>
    </recommendedName>
</protein>
<sequence>MRRNLVVTGLTGLLLAHLSVCAAQSGVEIDISRVELQAQAGGSVSTSLNVRHPGEADSKPMTVRPYLRDFLLPVQGTQTYAAPGSSPNSLGKWLQVTPTTFKIDPGKTQMVRYTVNVPPGTPPGLYWGALFFEAKADENAQKAGTTSVRYQVDVGQIIYVQVGAGKFGGRLTGIEAALSGKTLNVAATISNDGTTLIRAAGRAQIRDSSGKVLATVPIGESIALPGNRRTFVGEGNLDLPAGHYDVLVAMQYAPGKFFTGQTALDVKAP</sequence>
<gene>
    <name evidence="2" type="ORF">Dxin01_02284</name>
</gene>
<proteinExistence type="predicted"/>
<dbReference type="EMBL" id="BAABRN010000025">
    <property type="protein sequence ID" value="GAA5502540.1"/>
    <property type="molecule type" value="Genomic_DNA"/>
</dbReference>
<keyword evidence="1" id="KW-0732">Signal</keyword>
<reference evidence="2 3" key="1">
    <citation type="submission" date="2024-02" db="EMBL/GenBank/DDBJ databases">
        <title>Deinococcus xinjiangensis NBRC 107630.</title>
        <authorList>
            <person name="Ichikawa N."/>
            <person name="Katano-Makiyama Y."/>
            <person name="Hidaka K."/>
        </authorList>
    </citation>
    <scope>NUCLEOTIDE SEQUENCE [LARGE SCALE GENOMIC DNA]</scope>
    <source>
        <strain evidence="2 3">NBRC 107630</strain>
    </source>
</reference>
<dbReference type="Proteomes" id="UP001458946">
    <property type="component" value="Unassembled WGS sequence"/>
</dbReference>
<feature type="signal peptide" evidence="1">
    <location>
        <begin position="1"/>
        <end position="22"/>
    </location>
</feature>
<dbReference type="RefSeq" id="WP_353542507.1">
    <property type="nucleotide sequence ID" value="NZ_BAABRN010000025.1"/>
</dbReference>
<keyword evidence="3" id="KW-1185">Reference proteome</keyword>
<comment type="caution">
    <text evidence="2">The sequence shown here is derived from an EMBL/GenBank/DDBJ whole genome shotgun (WGS) entry which is preliminary data.</text>
</comment>